<dbReference type="EC" id="2.3.1.-" evidence="2"/>
<evidence type="ECO:0000313" key="2">
    <source>
        <dbReference type="EMBL" id="EUA32495.1"/>
    </source>
</evidence>
<proteinExistence type="predicted"/>
<keyword evidence="2" id="KW-0808">Transferase</keyword>
<dbReference type="GO" id="GO:0016746">
    <property type="term" value="F:acyltransferase activity"/>
    <property type="evidence" value="ECO:0007669"/>
    <property type="project" value="UniProtKB-KW"/>
</dbReference>
<feature type="non-terminal residue" evidence="2">
    <location>
        <position position="1"/>
    </location>
</feature>
<feature type="region of interest" description="Disordered" evidence="1">
    <location>
        <begin position="68"/>
        <end position="135"/>
    </location>
</feature>
<reference evidence="2" key="1">
    <citation type="submission" date="2014-01" db="EMBL/GenBank/DDBJ databases">
        <authorList>
            <person name="Brown-Elliot B."/>
            <person name="Wallace R."/>
            <person name="Lenaerts A."/>
            <person name="Ordway D."/>
            <person name="DeGroote M.A."/>
            <person name="Parker T."/>
            <person name="Sizemore C."/>
            <person name="Tallon L.J."/>
            <person name="Sadzewicz L.K."/>
            <person name="Sengamalay N."/>
            <person name="Fraser C.M."/>
            <person name="Hine E."/>
            <person name="Shefchek K.A."/>
            <person name="Das S.P."/>
            <person name="Tettelin H."/>
        </authorList>
    </citation>
    <scope>NUCLEOTIDE SEQUENCE [LARGE SCALE GENOMIC DNA]</scope>
    <source>
        <strain evidence="2">4042</strain>
    </source>
</reference>
<dbReference type="PATRIC" id="fig|1299334.3.peg.5700"/>
<keyword evidence="2" id="KW-0012">Acyltransferase</keyword>
<accession>X8ANU8</accession>
<gene>
    <name evidence="2" type="ORF">I553_3958</name>
</gene>
<comment type="caution">
    <text evidence="2">The sequence shown here is derived from an EMBL/GenBank/DDBJ whole genome shotgun (WGS) entry which is preliminary data.</text>
</comment>
<protein>
    <submittedName>
        <fullName evidence="2">Fatty-acid synthase domain protein</fullName>
        <ecNumber evidence="2">2.3.1.-</ecNumber>
    </submittedName>
</protein>
<evidence type="ECO:0000256" key="1">
    <source>
        <dbReference type="SAM" id="MobiDB-lite"/>
    </source>
</evidence>
<feature type="compositionally biased region" description="Basic residues" evidence="1">
    <location>
        <begin position="1"/>
        <end position="14"/>
    </location>
</feature>
<sequence length="224" mass="24705">WPRAQHRRHRRRCRSGPGRLRSQVTKLARTYKPSSVLSDAINDQLRTVLGHPATARAIAERVKKTWELGDGWPSTSPSKSRWVPGRAQACAAARSAPARGRADRRGSGRQGRRRRSHVGGRTPRITVTLPSSGGGAATVDAAALSEFTEQITGRDVCWRRRRGWCSTSWARRPGHRSPTATDAELIDLVTAELGADWPRLVARCSTPEKPWSSTTAGPVPVRIW</sequence>
<organism evidence="2">
    <name type="scientific">Mycobacterium xenopi 4042</name>
    <dbReference type="NCBI Taxonomy" id="1299334"/>
    <lineage>
        <taxon>Bacteria</taxon>
        <taxon>Bacillati</taxon>
        <taxon>Actinomycetota</taxon>
        <taxon>Actinomycetes</taxon>
        <taxon>Mycobacteriales</taxon>
        <taxon>Mycobacteriaceae</taxon>
        <taxon>Mycobacterium</taxon>
    </lineage>
</organism>
<dbReference type="EMBL" id="JAOB01000055">
    <property type="protein sequence ID" value="EUA32495.1"/>
    <property type="molecule type" value="Genomic_DNA"/>
</dbReference>
<feature type="compositionally biased region" description="Low complexity" evidence="1">
    <location>
        <begin position="84"/>
        <end position="99"/>
    </location>
</feature>
<feature type="region of interest" description="Disordered" evidence="1">
    <location>
        <begin position="1"/>
        <end position="20"/>
    </location>
</feature>
<name>X8ANU8_MYCXE</name>
<dbReference type="AlphaFoldDB" id="X8ANU8"/>